<comment type="function">
    <text evidence="8">Functions as a docking protein to recruit essential components of the viral replication machinery to viral DNA origins. In the presence of the major DNA-binding protein, opens dsDNA leading to a conformational change in the origin that facilitates DNA unwinding and subsequent replication.</text>
</comment>
<comment type="subcellular location">
    <subcellularLocation>
        <location evidence="1">Host nucleus</location>
    </subcellularLocation>
</comment>
<dbReference type="SUPFAM" id="SSF52540">
    <property type="entry name" value="P-loop containing nucleoside triphosphate hydrolases"/>
    <property type="match status" value="1"/>
</dbReference>
<keyword evidence="6" id="KW-0067">ATP-binding</keyword>
<dbReference type="SMART" id="SM00382">
    <property type="entry name" value="AAA"/>
    <property type="match status" value="1"/>
</dbReference>
<protein>
    <recommendedName>
        <fullName evidence="3">Replication origin-binding protein</fullName>
    </recommendedName>
    <alternativeName>
        <fullName evidence="9">OriBP</fullName>
    </alternativeName>
</protein>
<accession>A0A1B1JEM4</accession>
<dbReference type="InterPro" id="IPR003593">
    <property type="entry name" value="AAA+_ATPase"/>
</dbReference>
<reference evidence="11" key="1">
    <citation type="journal article" date="2016" name="Virology">
        <title>Analysis of single nucleotide polymorphism among Varicella-Zoster Virus and identification of vaccine-specific sites.</title>
        <authorList>
            <person name="Jeon J.S."/>
            <person name="Won Y.H."/>
            <person name="Kim I.K."/>
            <person name="Ahn J.H."/>
            <person name="Shin O.S."/>
            <person name="Kim J.H."/>
            <person name="Lee C.H."/>
        </authorList>
    </citation>
    <scope>NUCLEOTIDE SEQUENCE</scope>
    <source>
        <strain evidence="11">Ellen</strain>
    </source>
</reference>
<proteinExistence type="inferred from homology"/>
<evidence type="ECO:0000313" key="11">
    <source>
        <dbReference type="EMBL" id="ANS12924.1"/>
    </source>
</evidence>
<feature type="domain" description="Helicase ATP-binding" evidence="10">
    <location>
        <begin position="54"/>
        <end position="215"/>
    </location>
</feature>
<dbReference type="SMART" id="SM00487">
    <property type="entry name" value="DEXDc"/>
    <property type="match status" value="1"/>
</dbReference>
<evidence type="ECO:0000256" key="1">
    <source>
        <dbReference type="ARBA" id="ARBA00004147"/>
    </source>
</evidence>
<organismHost>
    <name type="scientific">Homo sapiens</name>
    <name type="common">Human</name>
    <dbReference type="NCBI Taxonomy" id="9606"/>
</organismHost>
<dbReference type="GO" id="GO:0006260">
    <property type="term" value="P:DNA replication"/>
    <property type="evidence" value="ECO:0007669"/>
    <property type="project" value="UniProtKB-KW"/>
</dbReference>
<evidence type="ECO:0000256" key="2">
    <source>
        <dbReference type="ARBA" id="ARBA00007195"/>
    </source>
</evidence>
<dbReference type="GO" id="GO:0005524">
    <property type="term" value="F:ATP binding"/>
    <property type="evidence" value="ECO:0007669"/>
    <property type="project" value="UniProtKB-KW"/>
</dbReference>
<evidence type="ECO:0000259" key="10">
    <source>
        <dbReference type="PROSITE" id="PS51192"/>
    </source>
</evidence>
<organism evidence="11">
    <name type="scientific">Human herpesvirus 3</name>
    <name type="common">HHV-3</name>
    <name type="synonym">Varicella-zoster virus</name>
    <dbReference type="NCBI Taxonomy" id="10335"/>
    <lineage>
        <taxon>Viruses</taxon>
        <taxon>Duplodnaviria</taxon>
        <taxon>Heunggongvirae</taxon>
        <taxon>Peploviricota</taxon>
        <taxon>Herviviricetes</taxon>
        <taxon>Herpesvirales</taxon>
        <taxon>Orthoherpesviridae</taxon>
        <taxon>Alphaherpesvirinae</taxon>
        <taxon>Varicellovirus</taxon>
        <taxon>Varicellovirus humanalpha3</taxon>
    </lineage>
</organism>
<dbReference type="Pfam" id="PF02399">
    <property type="entry name" value="Herpes_ori_bp"/>
    <property type="match status" value="1"/>
</dbReference>
<keyword evidence="5" id="KW-0547">Nucleotide-binding</keyword>
<sequence length="835" mass="94368">MSPNTGESNAAVYASSTQLARALYGGDLVSWIKHTHPGISLELQLDVPVKLIKPGMSQTRPVTVVRAPMGSGKTTALLEWLQHALKADISVLVVSCRRSFTQTLIQRFNDAGLSGFVTYLTSETYIMGFKRLIVQLESLHRVSSEAIDSYDVLILDEVMSVIGQLYSPTMRRLSAVDSLLYRLLNRCSQIIAMDATVNSQFIDLISGLRGDENIHTIVCTYAGVGFSGRTCTILRDMGIDTLVRVIKRSPEHEDVRTIHQLRGTFFDELALRLQCGHNICIFSSTLSFSELVAQFCAIFTDSILILNSTRPLCNVNEWKHFRVLVYTTVVTVGLSFDMAHFHSMFAYIKPMSYGPDMVSVYQSLGRVRLLLLNEVLMYVDGSRTRCGPLFSPMLLNFTIANKFQWFPTHTQITNKLCCAFRQRCANAFTRSNTHLFSRFKYKHLFERCSLWSLADSINILQTLLASNQILVVLDGMGPITDVSPVQFCAFIHDLRHSANAVASCMRSLRQDNDSCLTDFGPSGFMADNITAFMEKYLMESINTEEQIKVFKALACPIEQPRLVNTAILGACIRIPEALEAFDVFQKIYTHYASGWFPVPDKTGEFSIATITTAPNLTTHWELFRRCAYIAKTLKWNPSTEGCVTQVLDTDINTLFNQHGDSLAQLIFEVMRCNVTDAKIILNRPVWRTTGFLDGCHNQCFRPIPTKHEYNIALFRLIWEQLFGARVTKSTQTFPGSTRVKNLKKKDLETLLDSINVDRSACRTYRQLYNLLMSHRHSFSQQRYKITAPAWARHVYFQAHQMHLAPHAEAMLQLALSELSPGSWPRINGAVNFESL</sequence>
<evidence type="ECO:0000256" key="6">
    <source>
        <dbReference type="ARBA" id="ARBA00022840"/>
    </source>
</evidence>
<evidence type="ECO:0000256" key="4">
    <source>
        <dbReference type="ARBA" id="ARBA00022705"/>
    </source>
</evidence>
<gene>
    <name evidence="11" type="primary">ORF51</name>
</gene>
<dbReference type="PROSITE" id="PS51192">
    <property type="entry name" value="HELICASE_ATP_BIND_1"/>
    <property type="match status" value="1"/>
</dbReference>
<evidence type="ECO:0000256" key="7">
    <source>
        <dbReference type="ARBA" id="ARBA00023125"/>
    </source>
</evidence>
<dbReference type="InterPro" id="IPR003450">
    <property type="entry name" value="Replication_origin-bd"/>
</dbReference>
<dbReference type="GO" id="GO:0042025">
    <property type="term" value="C:host cell nucleus"/>
    <property type="evidence" value="ECO:0007669"/>
    <property type="project" value="UniProtKB-SubCell"/>
</dbReference>
<evidence type="ECO:0000256" key="9">
    <source>
        <dbReference type="ARBA" id="ARBA00031715"/>
    </source>
</evidence>
<dbReference type="EMBL" id="KU926311">
    <property type="protein sequence ID" value="ANS12924.1"/>
    <property type="molecule type" value="Genomic_DNA"/>
</dbReference>
<keyword evidence="7" id="KW-0238">DNA-binding</keyword>
<dbReference type="GO" id="GO:0003688">
    <property type="term" value="F:DNA replication origin binding"/>
    <property type="evidence" value="ECO:0007669"/>
    <property type="project" value="InterPro"/>
</dbReference>
<name>A0A1B1JEM4_HHV3</name>
<evidence type="ECO:0000256" key="3">
    <source>
        <dbReference type="ARBA" id="ARBA00014069"/>
    </source>
</evidence>
<evidence type="ECO:0000256" key="8">
    <source>
        <dbReference type="ARBA" id="ARBA00025279"/>
    </source>
</evidence>
<dbReference type="InterPro" id="IPR014001">
    <property type="entry name" value="Helicase_ATP-bd"/>
</dbReference>
<evidence type="ECO:0000256" key="5">
    <source>
        <dbReference type="ARBA" id="ARBA00022741"/>
    </source>
</evidence>
<comment type="similarity">
    <text evidence="2">Belongs to the herpesviridae OriBP family.</text>
</comment>
<keyword evidence="4" id="KW-0235">DNA replication</keyword>
<dbReference type="InterPro" id="IPR027417">
    <property type="entry name" value="P-loop_NTPase"/>
</dbReference>
<dbReference type="Gene3D" id="3.40.50.300">
    <property type="entry name" value="P-loop containing nucleotide triphosphate hydrolases"/>
    <property type="match status" value="1"/>
</dbReference>